<dbReference type="PANTHER" id="PTHR11803:SF58">
    <property type="entry name" value="PROTEIN HMF1-RELATED"/>
    <property type="match status" value="1"/>
</dbReference>
<evidence type="ECO:0000313" key="2">
    <source>
        <dbReference type="EMBL" id="QHJ01283.1"/>
    </source>
</evidence>
<dbReference type="PANTHER" id="PTHR11803">
    <property type="entry name" value="2-IMINOBUTANOATE/2-IMINOPROPANOATE DEAMINASE RIDA"/>
    <property type="match status" value="1"/>
</dbReference>
<dbReference type="AlphaFoldDB" id="A0A857JEB5"/>
<organism evidence="2 3">
    <name type="scientific">Xylophilus rhododendri</name>
    <dbReference type="NCBI Taxonomy" id="2697032"/>
    <lineage>
        <taxon>Bacteria</taxon>
        <taxon>Pseudomonadati</taxon>
        <taxon>Pseudomonadota</taxon>
        <taxon>Betaproteobacteria</taxon>
        <taxon>Burkholderiales</taxon>
        <taxon>Xylophilus</taxon>
    </lineage>
</organism>
<dbReference type="KEGG" id="xyk:GT347_26810"/>
<protein>
    <submittedName>
        <fullName evidence="2">Uncharacterized protein</fullName>
    </submittedName>
</protein>
<proteinExistence type="inferred from homology"/>
<gene>
    <name evidence="2" type="ORF">GT347_26810</name>
</gene>
<evidence type="ECO:0000313" key="3">
    <source>
        <dbReference type="Proteomes" id="UP000464787"/>
    </source>
</evidence>
<sequence>MPALITMPFTAIHTPGVSMPAGAPASMATRTATPHLLHISGQPPRDAEGQTVCVGDIVGQTEQVIARIRQIAEDQGGSLADVCRLRVYYTRREDLPAIMQVRLRHFQAPYPAVSAALVGLYNPEWLLEIEATVALPA</sequence>
<dbReference type="EMBL" id="CP047650">
    <property type="protein sequence ID" value="QHJ01283.1"/>
    <property type="molecule type" value="Genomic_DNA"/>
</dbReference>
<dbReference type="InterPro" id="IPR035959">
    <property type="entry name" value="RutC-like_sf"/>
</dbReference>
<reference evidence="2 3" key="1">
    <citation type="submission" date="2020-01" db="EMBL/GenBank/DDBJ databases">
        <title>Genome sequencing of strain KACC 21265.</title>
        <authorList>
            <person name="Heo J."/>
            <person name="Kim S.-J."/>
            <person name="Kim J.-S."/>
            <person name="Hong S.-B."/>
            <person name="Kwon S.-W."/>
        </authorList>
    </citation>
    <scope>NUCLEOTIDE SEQUENCE [LARGE SCALE GENOMIC DNA]</scope>
    <source>
        <strain evidence="2 3">KACC 21265</strain>
    </source>
</reference>
<dbReference type="RefSeq" id="WP_160555091.1">
    <property type="nucleotide sequence ID" value="NZ_CP047650.1"/>
</dbReference>
<dbReference type="InterPro" id="IPR006175">
    <property type="entry name" value="YjgF/YER057c/UK114"/>
</dbReference>
<accession>A0A857JEB5</accession>
<keyword evidence="3" id="KW-1185">Reference proteome</keyword>
<name>A0A857JEB5_9BURK</name>
<dbReference type="SUPFAM" id="SSF55298">
    <property type="entry name" value="YjgF-like"/>
    <property type="match status" value="1"/>
</dbReference>
<dbReference type="Gene3D" id="3.30.1330.40">
    <property type="entry name" value="RutC-like"/>
    <property type="match status" value="1"/>
</dbReference>
<evidence type="ECO:0000256" key="1">
    <source>
        <dbReference type="ARBA" id="ARBA00010552"/>
    </source>
</evidence>
<dbReference type="Pfam" id="PF01042">
    <property type="entry name" value="Ribonuc_L-PSP"/>
    <property type="match status" value="1"/>
</dbReference>
<dbReference type="GO" id="GO:0005829">
    <property type="term" value="C:cytosol"/>
    <property type="evidence" value="ECO:0007669"/>
    <property type="project" value="TreeGrafter"/>
</dbReference>
<comment type="similarity">
    <text evidence="1">Belongs to the RutC family.</text>
</comment>
<dbReference type="CDD" id="cd00448">
    <property type="entry name" value="YjgF_YER057c_UK114_family"/>
    <property type="match status" value="1"/>
</dbReference>
<dbReference type="GO" id="GO:0019239">
    <property type="term" value="F:deaminase activity"/>
    <property type="evidence" value="ECO:0007669"/>
    <property type="project" value="TreeGrafter"/>
</dbReference>
<dbReference type="Proteomes" id="UP000464787">
    <property type="component" value="Chromosome"/>
</dbReference>